<dbReference type="AlphaFoldDB" id="A0A5J6J2B0"/>
<gene>
    <name evidence="1" type="ORF">CP980_05770</name>
</gene>
<organism evidence="1 2">
    <name type="scientific">Streptomyces vinaceus</name>
    <dbReference type="NCBI Taxonomy" id="1960"/>
    <lineage>
        <taxon>Bacteria</taxon>
        <taxon>Bacillati</taxon>
        <taxon>Actinomycetota</taxon>
        <taxon>Actinomycetes</taxon>
        <taxon>Kitasatosporales</taxon>
        <taxon>Streptomycetaceae</taxon>
        <taxon>Streptomyces</taxon>
    </lineage>
</organism>
<dbReference type="EMBL" id="CP023692">
    <property type="protein sequence ID" value="QEV44635.1"/>
    <property type="molecule type" value="Genomic_DNA"/>
</dbReference>
<dbReference type="Proteomes" id="UP000325563">
    <property type="component" value="Chromosome"/>
</dbReference>
<name>A0A5J6J2B0_STRVI</name>
<evidence type="ECO:0000313" key="1">
    <source>
        <dbReference type="EMBL" id="QEV44635.1"/>
    </source>
</evidence>
<sequence>MGDPVTAPRPVLSSPQHGFVTTTIWLSSWLEEAWKASMKYLLGQALRVGVDPAEAERFRHVLGRLRTFFAHNLDPSNTRDRGTRDTCYAWFKDACGSRVPGDDQWECCLEALLASALRCLQLAIEVARSIECHADSATLSNMWRDRLSRTDVVVNYLGELQSAAGDLGCGGLNLTQIRDRYSRRWAEALSLIPASADLDTATTRHMEQALLAETGRLLPVTAADVMERLAINPGESVEVALRLAQVLYSMKPTLDRSSLLDSLVENWDQLKSP</sequence>
<evidence type="ECO:0000313" key="2">
    <source>
        <dbReference type="Proteomes" id="UP000325563"/>
    </source>
</evidence>
<keyword evidence="2" id="KW-1185">Reference proteome</keyword>
<dbReference type="KEGG" id="svn:CP980_05770"/>
<protein>
    <submittedName>
        <fullName evidence="1">Uncharacterized protein</fullName>
    </submittedName>
</protein>
<accession>A0A5J6J2B0</accession>
<proteinExistence type="predicted"/>
<reference evidence="1 2" key="1">
    <citation type="submission" date="2017-09" db="EMBL/GenBank/DDBJ databases">
        <authorList>
            <person name="Lee N."/>
            <person name="Cho B.-K."/>
        </authorList>
    </citation>
    <scope>NUCLEOTIDE SEQUENCE [LARGE SCALE GENOMIC DNA]</scope>
    <source>
        <strain evidence="1 2">ATCC 27476</strain>
    </source>
</reference>